<dbReference type="GO" id="GO:0005737">
    <property type="term" value="C:cytoplasm"/>
    <property type="evidence" value="ECO:0000318"/>
    <property type="project" value="GO_Central"/>
</dbReference>
<feature type="compositionally biased region" description="Polar residues" evidence="12">
    <location>
        <begin position="422"/>
        <end position="431"/>
    </location>
</feature>
<dbReference type="Pfam" id="PF12895">
    <property type="entry name" value="ANAPC3"/>
    <property type="match status" value="1"/>
</dbReference>
<keyword evidence="8" id="KW-0131">Cell cycle</keyword>
<keyword evidence="4" id="KW-0498">Mitosis</keyword>
<dbReference type="HOGENOM" id="CLU_008850_1_0_1"/>
<dbReference type="GO" id="GO:0007091">
    <property type="term" value="P:metaphase/anaphase transition of mitotic cell cycle"/>
    <property type="evidence" value="ECO:0000318"/>
    <property type="project" value="GO_Central"/>
</dbReference>
<dbReference type="Gene3D" id="1.25.40.10">
    <property type="entry name" value="Tetratricopeptide repeat domain"/>
    <property type="match status" value="4"/>
</dbReference>
<accession>T1FS31</accession>
<dbReference type="GeneID" id="20211628"/>
<evidence type="ECO:0000256" key="10">
    <source>
        <dbReference type="ARBA" id="ARBA00039307"/>
    </source>
</evidence>
<evidence type="ECO:0000256" key="12">
    <source>
        <dbReference type="SAM" id="MobiDB-lite"/>
    </source>
</evidence>
<dbReference type="FunCoup" id="T1FS31">
    <property type="interactions" value="2282"/>
</dbReference>
<evidence type="ECO:0000313" key="16">
    <source>
        <dbReference type="Proteomes" id="UP000015101"/>
    </source>
</evidence>
<gene>
    <name evidence="15" type="primary">20211628</name>
    <name evidence="14" type="ORF">HELRODRAFT_190557</name>
</gene>
<evidence type="ECO:0000256" key="9">
    <source>
        <dbReference type="ARBA" id="ARBA00038210"/>
    </source>
</evidence>
<evidence type="ECO:0000256" key="6">
    <source>
        <dbReference type="ARBA" id="ARBA00022803"/>
    </source>
</evidence>
<dbReference type="InParanoid" id="T1FS31"/>
<feature type="region of interest" description="Disordered" evidence="12">
    <location>
        <begin position="787"/>
        <end position="827"/>
    </location>
</feature>
<evidence type="ECO:0000256" key="7">
    <source>
        <dbReference type="ARBA" id="ARBA00023242"/>
    </source>
</evidence>
<feature type="repeat" description="TPR" evidence="11">
    <location>
        <begin position="638"/>
        <end position="671"/>
    </location>
</feature>
<feature type="domain" description="Cdc23" evidence="13">
    <location>
        <begin position="112"/>
        <end position="213"/>
    </location>
</feature>
<name>T1FS31_HELRO</name>
<dbReference type="RefSeq" id="XP_009012661.1">
    <property type="nucleotide sequence ID" value="XM_009014413.1"/>
</dbReference>
<evidence type="ECO:0000256" key="11">
    <source>
        <dbReference type="PROSITE-ProRule" id="PRU00339"/>
    </source>
</evidence>
<feature type="compositionally biased region" description="Polar residues" evidence="12">
    <location>
        <begin position="404"/>
        <end position="413"/>
    </location>
</feature>
<dbReference type="eggNOG" id="KOG1126">
    <property type="taxonomic scope" value="Eukaryota"/>
</dbReference>
<feature type="repeat" description="TPR" evidence="11">
    <location>
        <begin position="502"/>
        <end position="535"/>
    </location>
</feature>
<keyword evidence="6 11" id="KW-0802">TPR repeat</keyword>
<sequence length="827" mass="92514">MVVLEPVKAAIVQCLNLYNYADAAFLSERLYAEVANAEALYLLGSCYYHMKKPWKVYMLLSSHRSKSPDCRYLFAKSCFDLEKYSEAELAILETNFDFGTRNLDMVITDFGENASFALSLLGHIYHKTERKSQAIECFQASLKLNPFLWSSFEMLCELGDLTDPKQIFKVTSQNFASMCNSTSHNLSNASLTDHMTSLTQFSAIKLEDTFSTSQKDIFSHTNIATPDNTQSNITPDPDYSLLALPSAPRAKRGSLYIHHKDVSTNLVGMSPLTPSFGIMPLDLTPIPLSQNLNTVLASMASPLPISLKSSGPKSSTTAAPLVSMHGAIKPPVFSQSGNTNLPKDVTSNTALLGCPSHTIGLRRSSRLFNHTSSSVKENNKNQASIENRSSTNRAGIGGKRTKSKLTWTPQQMNERNRIESGLIQSSTGNGKSSSATTLSTTVCTATNAAQQQHVAEMQRQSANGLMLLLQDLASAYQTLSQYKCAQAIDIFENLPGQHMNTGWVLCQIGRAYFELCDYKKAEKVYAKVRELEPYRMEGMEIYSTVLWHLQLEVDLSALAQDLTDIDKLSPEAWCSTGNCFSLQKEHDVAIKFFQRAMQVDPNFTYAYTLLGHEYALIEELDKAMAAFDNAIRINPRHYNAWYGIGMVYYKQEKFSLAGLYFEKALAINPRSSALLCHVGVVQHALKKSNAALRTLDYAISIEPKNPLCKFHKASVLFANERHAEALKELDELKQIVPKESLVYFLIGKIHRKMGNMHLALINFSWAMDLDPKGTNNHIKETINKRYMMDEEDSRTSPTTPNDMDDSVMQRSLDAAMPRINDYESDEY</sequence>
<keyword evidence="7" id="KW-0539">Nucleus</keyword>
<reference evidence="14 16" key="2">
    <citation type="journal article" date="2013" name="Nature">
        <title>Insights into bilaterian evolution from three spiralian genomes.</title>
        <authorList>
            <person name="Simakov O."/>
            <person name="Marletaz F."/>
            <person name="Cho S.J."/>
            <person name="Edsinger-Gonzales E."/>
            <person name="Havlak P."/>
            <person name="Hellsten U."/>
            <person name="Kuo D.H."/>
            <person name="Larsson T."/>
            <person name="Lv J."/>
            <person name="Arendt D."/>
            <person name="Savage R."/>
            <person name="Osoegawa K."/>
            <person name="de Jong P."/>
            <person name="Grimwood J."/>
            <person name="Chapman J.A."/>
            <person name="Shapiro H."/>
            <person name="Aerts A."/>
            <person name="Otillar R.P."/>
            <person name="Terry A.Y."/>
            <person name="Boore J.L."/>
            <person name="Grigoriev I.V."/>
            <person name="Lindberg D.R."/>
            <person name="Seaver E.C."/>
            <person name="Weisblat D.A."/>
            <person name="Putnam N.H."/>
            <person name="Rokhsar D.S."/>
        </authorList>
    </citation>
    <scope>NUCLEOTIDE SEQUENCE</scope>
</reference>
<comment type="subcellular location">
    <subcellularLocation>
        <location evidence="1">Nucleus</location>
    </subcellularLocation>
</comment>
<dbReference type="GO" id="GO:0016567">
    <property type="term" value="P:protein ubiquitination"/>
    <property type="evidence" value="ECO:0000318"/>
    <property type="project" value="GO_Central"/>
</dbReference>
<feature type="repeat" description="TPR" evidence="11">
    <location>
        <begin position="604"/>
        <end position="637"/>
    </location>
</feature>
<dbReference type="CTD" id="20211628"/>
<dbReference type="GO" id="GO:0005680">
    <property type="term" value="C:anaphase-promoting complex"/>
    <property type="evidence" value="ECO:0000318"/>
    <property type="project" value="GO_Central"/>
</dbReference>
<dbReference type="InterPro" id="IPR011990">
    <property type="entry name" value="TPR-like_helical_dom_sf"/>
</dbReference>
<proteinExistence type="inferred from homology"/>
<evidence type="ECO:0000256" key="2">
    <source>
        <dbReference type="ARBA" id="ARBA00022618"/>
    </source>
</evidence>
<reference evidence="15" key="3">
    <citation type="submission" date="2015-06" db="UniProtKB">
        <authorList>
            <consortium name="EnsemblMetazoa"/>
        </authorList>
    </citation>
    <scope>IDENTIFICATION</scope>
</reference>
<dbReference type="PROSITE" id="PS50293">
    <property type="entry name" value="TPR_REGION"/>
    <property type="match status" value="1"/>
</dbReference>
<dbReference type="PANTHER" id="PTHR12558:SF13">
    <property type="entry name" value="CELL DIVISION CYCLE PROTEIN 27 HOMOLOG"/>
    <property type="match status" value="1"/>
</dbReference>
<dbReference type="Proteomes" id="UP000015101">
    <property type="component" value="Unassembled WGS sequence"/>
</dbReference>
<reference evidence="16" key="1">
    <citation type="submission" date="2012-12" db="EMBL/GenBank/DDBJ databases">
        <authorList>
            <person name="Hellsten U."/>
            <person name="Grimwood J."/>
            <person name="Chapman J.A."/>
            <person name="Shapiro H."/>
            <person name="Aerts A."/>
            <person name="Otillar R.P."/>
            <person name="Terry A.Y."/>
            <person name="Boore J.L."/>
            <person name="Simakov O."/>
            <person name="Marletaz F."/>
            <person name="Cho S.-J."/>
            <person name="Edsinger-Gonzales E."/>
            <person name="Havlak P."/>
            <person name="Kuo D.-H."/>
            <person name="Larsson T."/>
            <person name="Lv J."/>
            <person name="Arendt D."/>
            <person name="Savage R."/>
            <person name="Osoegawa K."/>
            <person name="de Jong P."/>
            <person name="Lindberg D.R."/>
            <person name="Seaver E.C."/>
            <person name="Weisblat D.A."/>
            <person name="Putnam N.H."/>
            <person name="Grigoriev I.V."/>
            <person name="Rokhsar D.S."/>
        </authorList>
    </citation>
    <scope>NUCLEOTIDE SEQUENCE</scope>
</reference>
<dbReference type="KEGG" id="hro:HELRODRAFT_190557"/>
<dbReference type="EnsemblMetazoa" id="HelroT190557">
    <property type="protein sequence ID" value="HelroP190557"/>
    <property type="gene ID" value="HelroG190557"/>
</dbReference>
<evidence type="ECO:0000256" key="3">
    <source>
        <dbReference type="ARBA" id="ARBA00022737"/>
    </source>
</evidence>
<feature type="repeat" description="TPR" evidence="11">
    <location>
        <begin position="740"/>
        <end position="773"/>
    </location>
</feature>
<dbReference type="PROSITE" id="PS50005">
    <property type="entry name" value="TPR"/>
    <property type="match status" value="6"/>
</dbReference>
<dbReference type="OMA" id="TCTRIMK"/>
<feature type="repeat" description="TPR" evidence="11">
    <location>
        <begin position="570"/>
        <end position="603"/>
    </location>
</feature>
<evidence type="ECO:0000256" key="1">
    <source>
        <dbReference type="ARBA" id="ARBA00004123"/>
    </source>
</evidence>
<keyword evidence="2" id="KW-0132">Cell division</keyword>
<dbReference type="EMBL" id="AMQM01002989">
    <property type="status" value="NOT_ANNOTATED_CDS"/>
    <property type="molecule type" value="Genomic_DNA"/>
</dbReference>
<dbReference type="SMART" id="SM00028">
    <property type="entry name" value="TPR"/>
    <property type="match status" value="9"/>
</dbReference>
<evidence type="ECO:0000256" key="8">
    <source>
        <dbReference type="ARBA" id="ARBA00023306"/>
    </source>
</evidence>
<dbReference type="EMBL" id="KB095959">
    <property type="protein sequence ID" value="ESO09568.1"/>
    <property type="molecule type" value="Genomic_DNA"/>
</dbReference>
<dbReference type="Pfam" id="PF04049">
    <property type="entry name" value="ANAPC8"/>
    <property type="match status" value="1"/>
</dbReference>
<dbReference type="GO" id="GO:0031145">
    <property type="term" value="P:anaphase-promoting complex-dependent catabolic process"/>
    <property type="evidence" value="ECO:0000318"/>
    <property type="project" value="GO_Central"/>
</dbReference>
<dbReference type="STRING" id="6412.T1FS31"/>
<evidence type="ECO:0000256" key="4">
    <source>
        <dbReference type="ARBA" id="ARBA00022776"/>
    </source>
</evidence>
<dbReference type="Pfam" id="PF00515">
    <property type="entry name" value="TPR_1"/>
    <property type="match status" value="1"/>
</dbReference>
<feature type="region of interest" description="Disordered" evidence="12">
    <location>
        <begin position="365"/>
        <end position="435"/>
    </location>
</feature>
<dbReference type="SUPFAM" id="SSF48452">
    <property type="entry name" value="TPR-like"/>
    <property type="match status" value="1"/>
</dbReference>
<dbReference type="InterPro" id="IPR007192">
    <property type="entry name" value="APC8"/>
</dbReference>
<dbReference type="PANTHER" id="PTHR12558">
    <property type="entry name" value="CELL DIVISION CYCLE 16,23,27"/>
    <property type="match status" value="1"/>
</dbReference>
<comment type="similarity">
    <text evidence="9">Belongs to the APC3/CDC27 family.</text>
</comment>
<dbReference type="FunFam" id="1.25.40.10:FF:000018">
    <property type="entry name" value="Cell division cycle protein 27 homolog B"/>
    <property type="match status" value="1"/>
</dbReference>
<dbReference type="Pfam" id="PF13181">
    <property type="entry name" value="TPR_8"/>
    <property type="match status" value="3"/>
</dbReference>
<evidence type="ECO:0000313" key="14">
    <source>
        <dbReference type="EMBL" id="ESO09568.1"/>
    </source>
</evidence>
<dbReference type="OrthoDB" id="329563at2759"/>
<evidence type="ECO:0000256" key="5">
    <source>
        <dbReference type="ARBA" id="ARBA00022786"/>
    </source>
</evidence>
<evidence type="ECO:0000259" key="13">
    <source>
        <dbReference type="Pfam" id="PF04049"/>
    </source>
</evidence>
<keyword evidence="3" id="KW-0677">Repeat</keyword>
<keyword evidence="5" id="KW-0833">Ubl conjugation pathway</keyword>
<dbReference type="InterPro" id="IPR019734">
    <property type="entry name" value="TPR_rpt"/>
</dbReference>
<protein>
    <recommendedName>
        <fullName evidence="10">Cell division cycle protein 27 homolog</fullName>
    </recommendedName>
</protein>
<feature type="compositionally biased region" description="Polar residues" evidence="12">
    <location>
        <begin position="366"/>
        <end position="393"/>
    </location>
</feature>
<organism evidence="15 16">
    <name type="scientific">Helobdella robusta</name>
    <name type="common">Californian leech</name>
    <dbReference type="NCBI Taxonomy" id="6412"/>
    <lineage>
        <taxon>Eukaryota</taxon>
        <taxon>Metazoa</taxon>
        <taxon>Spiralia</taxon>
        <taxon>Lophotrochozoa</taxon>
        <taxon>Annelida</taxon>
        <taxon>Clitellata</taxon>
        <taxon>Hirudinea</taxon>
        <taxon>Rhynchobdellida</taxon>
        <taxon>Glossiphoniidae</taxon>
        <taxon>Helobdella</taxon>
    </lineage>
</organism>
<evidence type="ECO:0000313" key="15">
    <source>
        <dbReference type="EnsemblMetazoa" id="HelroP190557"/>
    </source>
</evidence>
<dbReference type="GO" id="GO:0051301">
    <property type="term" value="P:cell division"/>
    <property type="evidence" value="ECO:0000318"/>
    <property type="project" value="GO_Central"/>
</dbReference>
<dbReference type="AlphaFoldDB" id="T1FS31"/>
<keyword evidence="16" id="KW-1185">Reference proteome</keyword>
<feature type="repeat" description="TPR" evidence="11">
    <location>
        <begin position="115"/>
        <end position="148"/>
    </location>
</feature>